<evidence type="ECO:0000256" key="3">
    <source>
        <dbReference type="ARBA" id="ARBA00022692"/>
    </source>
</evidence>
<dbReference type="GO" id="GO:0005886">
    <property type="term" value="C:plasma membrane"/>
    <property type="evidence" value="ECO:0007669"/>
    <property type="project" value="TreeGrafter"/>
</dbReference>
<dbReference type="EMBL" id="JANCYU010000031">
    <property type="protein sequence ID" value="KAK4525589.1"/>
    <property type="molecule type" value="Genomic_DNA"/>
</dbReference>
<dbReference type="InterPro" id="IPR005045">
    <property type="entry name" value="CDC50/LEM3_fam"/>
</dbReference>
<dbReference type="AlphaFoldDB" id="A0AAV9IE39"/>
<dbReference type="PANTHER" id="PTHR10926:SF0">
    <property type="entry name" value="CDC50, ISOFORM A"/>
    <property type="match status" value="1"/>
</dbReference>
<feature type="transmembrane region" description="Helical" evidence="8">
    <location>
        <begin position="349"/>
        <end position="371"/>
    </location>
</feature>
<name>A0AAV9IE39_9RHOD</name>
<dbReference type="PIRSF" id="PIRSF015840">
    <property type="entry name" value="DUF284_TM_euk"/>
    <property type="match status" value="1"/>
</dbReference>
<keyword evidence="4 8" id="KW-1133">Transmembrane helix</keyword>
<accession>A0AAV9IE39</accession>
<evidence type="ECO:0000256" key="5">
    <source>
        <dbReference type="ARBA" id="ARBA00023136"/>
    </source>
</evidence>
<organism evidence="9 10">
    <name type="scientific">Galdieria yellowstonensis</name>
    <dbReference type="NCBI Taxonomy" id="3028027"/>
    <lineage>
        <taxon>Eukaryota</taxon>
        <taxon>Rhodophyta</taxon>
        <taxon>Bangiophyceae</taxon>
        <taxon>Galdieriales</taxon>
        <taxon>Galdieriaceae</taxon>
        <taxon>Galdieria</taxon>
    </lineage>
</organism>
<feature type="transmembrane region" description="Helical" evidence="8">
    <location>
        <begin position="65"/>
        <end position="87"/>
    </location>
</feature>
<feature type="compositionally biased region" description="Polar residues" evidence="7">
    <location>
        <begin position="22"/>
        <end position="34"/>
    </location>
</feature>
<comment type="subcellular location">
    <subcellularLocation>
        <location evidence="1">Membrane</location>
        <topology evidence="1">Multi-pass membrane protein</topology>
    </subcellularLocation>
</comment>
<sequence length="403" mass="44928">MTTNNQKKGLDKKTSIGGTEPGENSSLGVATRSQDVGGGRGSKQYLTNFKQQKLRAWQPILTPGWVISTLFIGGLVCVVIGGVILGYSNRVVRFSKRYDNIPECDVGGQITQPNFSKTCSVSIDVTERMKAPVFLYYKLNNFYQNHRRYVASRSDQQLHGDVVKVSSLKRQCAPGPYAFNTTTNMSLDGEYYIQRPYRSNSSEVDNKLDSRLVIPCGLVAWSLFNDTIGVNNTITFVNSQGKLSNISFSKRGIAWNSDIDTKFRPGPDPPFSPENDDLITDEAFMVWMRVAALPNFQKLYGIFRNDSLEPGRYVFNITARYPVSSFGGEKYLVLSTTTWLGGPNRFLGILYIVVGCIAIFLAIGFLLKYLFGQRAMSGKDGPVVWSRYEANDGRVHIQGTLRA</sequence>
<keyword evidence="3 8" id="KW-0812">Transmembrane</keyword>
<evidence type="ECO:0000313" key="10">
    <source>
        <dbReference type="Proteomes" id="UP001300502"/>
    </source>
</evidence>
<dbReference type="Proteomes" id="UP001300502">
    <property type="component" value="Unassembled WGS sequence"/>
</dbReference>
<dbReference type="PANTHER" id="PTHR10926">
    <property type="entry name" value="CELL CYCLE CONTROL PROTEIN 50"/>
    <property type="match status" value="1"/>
</dbReference>
<evidence type="ECO:0000313" key="9">
    <source>
        <dbReference type="EMBL" id="KAK4525589.1"/>
    </source>
</evidence>
<dbReference type="GO" id="GO:0005783">
    <property type="term" value="C:endoplasmic reticulum"/>
    <property type="evidence" value="ECO:0007669"/>
    <property type="project" value="TreeGrafter"/>
</dbReference>
<dbReference type="Pfam" id="PF03381">
    <property type="entry name" value="CDC50"/>
    <property type="match status" value="1"/>
</dbReference>
<evidence type="ECO:0000256" key="4">
    <source>
        <dbReference type="ARBA" id="ARBA00022989"/>
    </source>
</evidence>
<evidence type="ECO:0008006" key="11">
    <source>
        <dbReference type="Google" id="ProtNLM"/>
    </source>
</evidence>
<comment type="caution">
    <text evidence="9">The sequence shown here is derived from an EMBL/GenBank/DDBJ whole genome shotgun (WGS) entry which is preliminary data.</text>
</comment>
<evidence type="ECO:0000256" key="1">
    <source>
        <dbReference type="ARBA" id="ARBA00004141"/>
    </source>
</evidence>
<proteinExistence type="inferred from homology"/>
<evidence type="ECO:0000256" key="2">
    <source>
        <dbReference type="ARBA" id="ARBA00009457"/>
    </source>
</evidence>
<evidence type="ECO:0000256" key="8">
    <source>
        <dbReference type="SAM" id="Phobius"/>
    </source>
</evidence>
<protein>
    <recommendedName>
        <fullName evidence="11">ALA-interacting subunit</fullName>
    </recommendedName>
</protein>
<reference evidence="9 10" key="1">
    <citation type="submission" date="2022-07" db="EMBL/GenBank/DDBJ databases">
        <title>Genome-wide signatures of adaptation to extreme environments.</title>
        <authorList>
            <person name="Cho C.H."/>
            <person name="Yoon H.S."/>
        </authorList>
    </citation>
    <scope>NUCLEOTIDE SEQUENCE [LARGE SCALE GENOMIC DNA]</scope>
    <source>
        <strain evidence="9 10">108.79 E11</strain>
    </source>
</reference>
<keyword evidence="5 6" id="KW-0472">Membrane</keyword>
<comment type="similarity">
    <text evidence="2 6">Belongs to the CDC50/LEM3 family.</text>
</comment>
<feature type="region of interest" description="Disordered" evidence="7">
    <location>
        <begin position="1"/>
        <end position="39"/>
    </location>
</feature>
<evidence type="ECO:0000256" key="7">
    <source>
        <dbReference type="SAM" id="MobiDB-lite"/>
    </source>
</evidence>
<gene>
    <name evidence="9" type="ORF">GAYE_SCF13G3498</name>
</gene>
<dbReference type="GO" id="GO:0005794">
    <property type="term" value="C:Golgi apparatus"/>
    <property type="evidence" value="ECO:0007669"/>
    <property type="project" value="TreeGrafter"/>
</dbReference>
<evidence type="ECO:0000256" key="6">
    <source>
        <dbReference type="PIRNR" id="PIRNR015840"/>
    </source>
</evidence>
<keyword evidence="10" id="KW-1185">Reference proteome</keyword>